<name>A0A6I0F4H0_9FIRM</name>
<proteinExistence type="predicted"/>
<dbReference type="Proteomes" id="UP000468766">
    <property type="component" value="Unassembled WGS sequence"/>
</dbReference>
<accession>A0A6I0F4H0</accession>
<comment type="caution">
    <text evidence="1">The sequence shown here is derived from an EMBL/GenBank/DDBJ whole genome shotgun (WGS) entry which is preliminary data.</text>
</comment>
<dbReference type="RefSeq" id="WP_151618643.1">
    <property type="nucleotide sequence ID" value="NZ_WBXO01000002.1"/>
</dbReference>
<sequence length="114" mass="13307">MTINQEILFALSGLSVPVSFQTYSGKADTYITFFTYLDKAEQHADDREVATGHYVQIDIWSRGDYTVLVQEVHNQMEKAGFQKISFTDLYEKDLKIYHKVMRYLKVKEASTWPK</sequence>
<reference evidence="1 2" key="1">
    <citation type="submission" date="2019-10" db="EMBL/GenBank/DDBJ databases">
        <title>Whole-genome sequence of the extremophile Heliorestis acidaminivorans DSM 24790.</title>
        <authorList>
            <person name="Kyndt J.A."/>
            <person name="Meyer T.E."/>
        </authorList>
    </citation>
    <scope>NUCLEOTIDE SEQUENCE [LARGE SCALE GENOMIC DNA]</scope>
    <source>
        <strain evidence="1 2">DSM 24790</strain>
    </source>
</reference>
<organism evidence="1 2">
    <name type="scientific">Heliorestis acidaminivorans</name>
    <dbReference type="NCBI Taxonomy" id="553427"/>
    <lineage>
        <taxon>Bacteria</taxon>
        <taxon>Bacillati</taxon>
        <taxon>Bacillota</taxon>
        <taxon>Clostridia</taxon>
        <taxon>Eubacteriales</taxon>
        <taxon>Heliobacteriaceae</taxon>
        <taxon>Heliorestis</taxon>
    </lineage>
</organism>
<evidence type="ECO:0000313" key="2">
    <source>
        <dbReference type="Proteomes" id="UP000468766"/>
    </source>
</evidence>
<gene>
    <name evidence="1" type="ORF">F9B85_03635</name>
</gene>
<dbReference type="EMBL" id="WBXO01000002">
    <property type="protein sequence ID" value="KAB2953722.1"/>
    <property type="molecule type" value="Genomic_DNA"/>
</dbReference>
<protein>
    <recommendedName>
        <fullName evidence="3">Prohead protease</fullName>
    </recommendedName>
</protein>
<evidence type="ECO:0000313" key="1">
    <source>
        <dbReference type="EMBL" id="KAB2953722.1"/>
    </source>
</evidence>
<keyword evidence="2" id="KW-1185">Reference proteome</keyword>
<dbReference type="OrthoDB" id="2454603at2"/>
<evidence type="ECO:0008006" key="3">
    <source>
        <dbReference type="Google" id="ProtNLM"/>
    </source>
</evidence>
<dbReference type="AlphaFoldDB" id="A0A6I0F4H0"/>